<organism evidence="1 2">
    <name type="scientific">Candidatus Kaiserbacteria bacterium RIFCSPHIGHO2_01_FULL_56_24</name>
    <dbReference type="NCBI Taxonomy" id="1798487"/>
    <lineage>
        <taxon>Bacteria</taxon>
        <taxon>Candidatus Kaiseribacteriota</taxon>
    </lineage>
</organism>
<comment type="caution">
    <text evidence="1">The sequence shown here is derived from an EMBL/GenBank/DDBJ whole genome shotgun (WGS) entry which is preliminary data.</text>
</comment>
<evidence type="ECO:0000313" key="2">
    <source>
        <dbReference type="Proteomes" id="UP000176377"/>
    </source>
</evidence>
<accession>A0A1F6DGD8</accession>
<name>A0A1F6DGD8_9BACT</name>
<dbReference type="Proteomes" id="UP000176377">
    <property type="component" value="Unassembled WGS sequence"/>
</dbReference>
<dbReference type="AlphaFoldDB" id="A0A1F6DGD8"/>
<gene>
    <name evidence="1" type="ORF">A2765_01265</name>
</gene>
<proteinExistence type="predicted"/>
<evidence type="ECO:0000313" key="1">
    <source>
        <dbReference type="EMBL" id="OGG60446.1"/>
    </source>
</evidence>
<dbReference type="EMBL" id="MFLA01000009">
    <property type="protein sequence ID" value="OGG60446.1"/>
    <property type="molecule type" value="Genomic_DNA"/>
</dbReference>
<reference evidence="1 2" key="1">
    <citation type="journal article" date="2016" name="Nat. Commun.">
        <title>Thousands of microbial genomes shed light on interconnected biogeochemical processes in an aquifer system.</title>
        <authorList>
            <person name="Anantharaman K."/>
            <person name="Brown C.T."/>
            <person name="Hug L.A."/>
            <person name="Sharon I."/>
            <person name="Castelle C.J."/>
            <person name="Probst A.J."/>
            <person name="Thomas B.C."/>
            <person name="Singh A."/>
            <person name="Wilkins M.J."/>
            <person name="Karaoz U."/>
            <person name="Brodie E.L."/>
            <person name="Williams K.H."/>
            <person name="Hubbard S.S."/>
            <person name="Banfield J.F."/>
        </authorList>
    </citation>
    <scope>NUCLEOTIDE SEQUENCE [LARGE SCALE GENOMIC DNA]</scope>
</reference>
<protein>
    <submittedName>
        <fullName evidence="1">Uncharacterized protein</fullName>
    </submittedName>
</protein>
<sequence>MFLIFITRGFLIGGSLERFRTCSASPIFKDLSFHDVTARYHFTMQELTEERMRLYEGSTPLQCDAESMDDVIPTGALAREVARSLPDVPDWPAFSYRNFELLLHEFWRTYDCHLSSYNLDANAYAKAQGIHLSEEAIVSNITREREFVLERERARARATFDRLMNVLRASEKNLPVHAALRCLQRGAADVRNALSLVSDAAQCLPARLGQPETSLRQ</sequence>